<name>A0A917XFU1_9ACTN</name>
<comment type="caution">
    <text evidence="1">The sequence shown here is derived from an EMBL/GenBank/DDBJ whole genome shotgun (WGS) entry which is preliminary data.</text>
</comment>
<proteinExistence type="predicted"/>
<evidence type="ECO:0000313" key="2">
    <source>
        <dbReference type="Proteomes" id="UP000653411"/>
    </source>
</evidence>
<dbReference type="Proteomes" id="UP000653411">
    <property type="component" value="Unassembled WGS sequence"/>
</dbReference>
<dbReference type="AlphaFoldDB" id="A0A917XFU1"/>
<accession>A0A917XFU1</accession>
<keyword evidence="2" id="KW-1185">Reference proteome</keyword>
<gene>
    <name evidence="1" type="ORF">GCM10011578_051010</name>
</gene>
<sequence length="80" mass="8324">MGRVEEGLCRHRLRALAQVVSEVSESVTGVIVEEGSRPAVFAGFVGGGQMAVDGVGRTRLALGVADAWRRAFGHGCGLSI</sequence>
<organism evidence="1 2">
    <name type="scientific">Streptomyces fuscichromogenes</name>
    <dbReference type="NCBI Taxonomy" id="1324013"/>
    <lineage>
        <taxon>Bacteria</taxon>
        <taxon>Bacillati</taxon>
        <taxon>Actinomycetota</taxon>
        <taxon>Actinomycetes</taxon>
        <taxon>Kitasatosporales</taxon>
        <taxon>Streptomycetaceae</taxon>
        <taxon>Streptomyces</taxon>
    </lineage>
</organism>
<reference evidence="1" key="2">
    <citation type="submission" date="2020-09" db="EMBL/GenBank/DDBJ databases">
        <authorList>
            <person name="Sun Q."/>
            <person name="Zhou Y."/>
        </authorList>
    </citation>
    <scope>NUCLEOTIDE SEQUENCE</scope>
    <source>
        <strain evidence="1">CGMCC 4.7110</strain>
    </source>
</reference>
<reference evidence="1" key="1">
    <citation type="journal article" date="2014" name="Int. J. Syst. Evol. Microbiol.">
        <title>Complete genome sequence of Corynebacterium casei LMG S-19264T (=DSM 44701T), isolated from a smear-ripened cheese.</title>
        <authorList>
            <consortium name="US DOE Joint Genome Institute (JGI-PGF)"/>
            <person name="Walter F."/>
            <person name="Albersmeier A."/>
            <person name="Kalinowski J."/>
            <person name="Ruckert C."/>
        </authorList>
    </citation>
    <scope>NUCLEOTIDE SEQUENCE</scope>
    <source>
        <strain evidence="1">CGMCC 4.7110</strain>
    </source>
</reference>
<protein>
    <submittedName>
        <fullName evidence="1">Uncharacterized protein</fullName>
    </submittedName>
</protein>
<evidence type="ECO:0000313" key="1">
    <source>
        <dbReference type="EMBL" id="GGN20445.1"/>
    </source>
</evidence>
<dbReference type="EMBL" id="BMML01000011">
    <property type="protein sequence ID" value="GGN20445.1"/>
    <property type="molecule type" value="Genomic_DNA"/>
</dbReference>